<dbReference type="EMBL" id="BPVZ01000001">
    <property type="protein sequence ID" value="GKU86893.1"/>
    <property type="molecule type" value="Genomic_DNA"/>
</dbReference>
<evidence type="ECO:0008006" key="4">
    <source>
        <dbReference type="Google" id="ProtNLM"/>
    </source>
</evidence>
<proteinExistence type="predicted"/>
<reference evidence="2 3" key="1">
    <citation type="journal article" date="2021" name="Commun. Biol.">
        <title>The genome of Shorea leprosula (Dipterocarpaceae) highlights the ecological relevance of drought in aseasonal tropical rainforests.</title>
        <authorList>
            <person name="Ng K.K.S."/>
            <person name="Kobayashi M.J."/>
            <person name="Fawcett J.A."/>
            <person name="Hatakeyama M."/>
            <person name="Paape T."/>
            <person name="Ng C.H."/>
            <person name="Ang C.C."/>
            <person name="Tnah L.H."/>
            <person name="Lee C.T."/>
            <person name="Nishiyama T."/>
            <person name="Sese J."/>
            <person name="O'Brien M.J."/>
            <person name="Copetti D."/>
            <person name="Mohd Noor M.I."/>
            <person name="Ong R.C."/>
            <person name="Putra M."/>
            <person name="Sireger I.Z."/>
            <person name="Indrioko S."/>
            <person name="Kosugi Y."/>
            <person name="Izuno A."/>
            <person name="Isagi Y."/>
            <person name="Lee S.L."/>
            <person name="Shimizu K.K."/>
        </authorList>
    </citation>
    <scope>NUCLEOTIDE SEQUENCE [LARGE SCALE GENOMIC DNA]</scope>
    <source>
        <strain evidence="2">214</strain>
    </source>
</reference>
<name>A0AAV5HMA9_9ROSI</name>
<feature type="region of interest" description="Disordered" evidence="1">
    <location>
        <begin position="81"/>
        <end position="114"/>
    </location>
</feature>
<feature type="compositionally biased region" description="Basic and acidic residues" evidence="1">
    <location>
        <begin position="81"/>
        <end position="93"/>
    </location>
</feature>
<gene>
    <name evidence="2" type="ORF">SLEP1_g1366</name>
</gene>
<dbReference type="Proteomes" id="UP001054252">
    <property type="component" value="Unassembled WGS sequence"/>
</dbReference>
<accession>A0AAV5HMA9</accession>
<dbReference type="PANTHER" id="PTHR34222">
    <property type="entry name" value="GAG_PRE-INTEGRS DOMAIN-CONTAINING PROTEIN"/>
    <property type="match status" value="1"/>
</dbReference>
<keyword evidence="3" id="KW-1185">Reference proteome</keyword>
<evidence type="ECO:0000313" key="3">
    <source>
        <dbReference type="Proteomes" id="UP001054252"/>
    </source>
</evidence>
<evidence type="ECO:0000313" key="2">
    <source>
        <dbReference type="EMBL" id="GKU86893.1"/>
    </source>
</evidence>
<dbReference type="AlphaFoldDB" id="A0AAV5HMA9"/>
<organism evidence="2 3">
    <name type="scientific">Rubroshorea leprosula</name>
    <dbReference type="NCBI Taxonomy" id="152421"/>
    <lineage>
        <taxon>Eukaryota</taxon>
        <taxon>Viridiplantae</taxon>
        <taxon>Streptophyta</taxon>
        <taxon>Embryophyta</taxon>
        <taxon>Tracheophyta</taxon>
        <taxon>Spermatophyta</taxon>
        <taxon>Magnoliopsida</taxon>
        <taxon>eudicotyledons</taxon>
        <taxon>Gunneridae</taxon>
        <taxon>Pentapetalae</taxon>
        <taxon>rosids</taxon>
        <taxon>malvids</taxon>
        <taxon>Malvales</taxon>
        <taxon>Dipterocarpaceae</taxon>
        <taxon>Rubroshorea</taxon>
    </lineage>
</organism>
<sequence length="139" mass="15356">MDPLPSLTKVYAMVTKEEKQQTVAASRGPNIEATALTAMGPSGKSQCDHYKKLGHTKERCYEIIGYLVSWKSRIGKMKTKGEAQKIGRGKDHAFVANGAHKRTEELSNQSPISGLSKEQYDQLISLLEGPYLEEADWSG</sequence>
<comment type="caution">
    <text evidence="2">The sequence shown here is derived from an EMBL/GenBank/DDBJ whole genome shotgun (WGS) entry which is preliminary data.</text>
</comment>
<dbReference type="PANTHER" id="PTHR34222:SF33">
    <property type="entry name" value="RETROTRANSPOSON GAG DOMAIN-CONTAINING PROTEIN"/>
    <property type="match status" value="1"/>
</dbReference>
<protein>
    <recommendedName>
        <fullName evidence="4">Reverse transcriptase domain-containing protein</fullName>
    </recommendedName>
</protein>
<evidence type="ECO:0000256" key="1">
    <source>
        <dbReference type="SAM" id="MobiDB-lite"/>
    </source>
</evidence>